<accession>A0A3M3Z900</accession>
<evidence type="ECO:0000256" key="1">
    <source>
        <dbReference type="ARBA" id="ARBA00008857"/>
    </source>
</evidence>
<reference evidence="6 7" key="1">
    <citation type="submission" date="2018-08" db="EMBL/GenBank/DDBJ databases">
        <title>Recombination of ecologically and evolutionarily significant loci maintains genetic cohesion in the Pseudomonas syringae species complex.</title>
        <authorList>
            <person name="Dillon M."/>
            <person name="Thakur S."/>
            <person name="Almeida R.N.D."/>
            <person name="Weir B.S."/>
            <person name="Guttman D.S."/>
        </authorList>
    </citation>
    <scope>NUCLEOTIDE SEQUENCE [LARGE SCALE GENOMIC DNA]</scope>
    <source>
        <strain evidence="6 7">ICMP 8902</strain>
    </source>
</reference>
<evidence type="ECO:0000256" key="2">
    <source>
        <dbReference type="ARBA" id="ARBA00022908"/>
    </source>
</evidence>
<comment type="similarity">
    <text evidence="1">Belongs to the 'phage' integrase family.</text>
</comment>
<dbReference type="SUPFAM" id="SSF56349">
    <property type="entry name" value="DNA breaking-rejoining enzymes"/>
    <property type="match status" value="1"/>
</dbReference>
<feature type="domain" description="Tyr recombinase" evidence="5">
    <location>
        <begin position="221"/>
        <end position="446"/>
    </location>
</feature>
<dbReference type="GO" id="GO:0006310">
    <property type="term" value="P:DNA recombination"/>
    <property type="evidence" value="ECO:0007669"/>
    <property type="project" value="UniProtKB-KW"/>
</dbReference>
<dbReference type="PROSITE" id="PS51898">
    <property type="entry name" value="TYR_RECOMBINASE"/>
    <property type="match status" value="1"/>
</dbReference>
<dbReference type="EMBL" id="RBQB01000147">
    <property type="protein sequence ID" value="RMO90373.1"/>
    <property type="molecule type" value="Genomic_DNA"/>
</dbReference>
<dbReference type="Gene3D" id="1.10.443.10">
    <property type="entry name" value="Intergrase catalytic core"/>
    <property type="match status" value="1"/>
</dbReference>
<dbReference type="GO" id="GO:0003677">
    <property type="term" value="F:DNA binding"/>
    <property type="evidence" value="ECO:0007669"/>
    <property type="project" value="UniProtKB-KW"/>
</dbReference>
<evidence type="ECO:0000256" key="4">
    <source>
        <dbReference type="ARBA" id="ARBA00023172"/>
    </source>
</evidence>
<dbReference type="PANTHER" id="PTHR30349:SF41">
    <property type="entry name" value="INTEGRASE_RECOMBINASE PROTEIN MJ0367-RELATED"/>
    <property type="match status" value="1"/>
</dbReference>
<proteinExistence type="inferred from homology"/>
<keyword evidence="3" id="KW-0238">DNA-binding</keyword>
<dbReference type="InterPro" id="IPR013762">
    <property type="entry name" value="Integrase-like_cat_sf"/>
</dbReference>
<keyword evidence="2" id="KW-0229">DNA integration</keyword>
<evidence type="ECO:0000313" key="7">
    <source>
        <dbReference type="Proteomes" id="UP000279372"/>
    </source>
</evidence>
<dbReference type="CDD" id="cd00397">
    <property type="entry name" value="DNA_BRE_C"/>
    <property type="match status" value="1"/>
</dbReference>
<evidence type="ECO:0000256" key="3">
    <source>
        <dbReference type="ARBA" id="ARBA00023125"/>
    </source>
</evidence>
<keyword evidence="4" id="KW-0233">DNA recombination</keyword>
<evidence type="ECO:0000313" key="6">
    <source>
        <dbReference type="EMBL" id="RMO90373.1"/>
    </source>
</evidence>
<evidence type="ECO:0000259" key="5">
    <source>
        <dbReference type="PROSITE" id="PS51898"/>
    </source>
</evidence>
<dbReference type="InterPro" id="IPR002104">
    <property type="entry name" value="Integrase_catalytic"/>
</dbReference>
<protein>
    <submittedName>
        <fullName evidence="6">Phage integrase</fullName>
    </submittedName>
</protein>
<dbReference type="PANTHER" id="PTHR30349">
    <property type="entry name" value="PHAGE INTEGRASE-RELATED"/>
    <property type="match status" value="1"/>
</dbReference>
<sequence length="484" mass="54627">MNMKALSSIRSVAPLMELIPTVRDGRSQFRLLCSDLLLAAFFDNFVRGLAKERKYKTVRTYCYALKCFLNYIQALTNILGSLTPLELLEALDNYESFLTFGALSDVEIVRKVARVVGGRNVGGSSVAVHLAAVNKFINASENFRVGFLELEARGYIESTAMSGFSLQREVSMESPQRVRQAIKANSWLAGCMAGGAKKIKRKGLRPVSRPSELAHTDEFGGDEKTFPIDKCKELIEQAPSLRDKVLWSLIAATGCRISEAQTMLETDIQINIKSPELNHVLIIDPNTRRDEFIHFLSEHEINQLPHKGRASPKTFMIEPFASMFWIALAEYKTEEFAKQQRRPIPVRHPFLFRKLGSSDPICNSYQTLYERFSKAAFEVTGRSYGFHSLRHMYGYYLVNHCPNPYPDGRQFGVDITRVKQFMGHVKISTTKKYARQDAVMLESTLCAINLAKLCGGIKTVRQAQIAHLEHEIKRLKSEIAAEAA</sequence>
<comment type="caution">
    <text evidence="6">The sequence shown here is derived from an EMBL/GenBank/DDBJ whole genome shotgun (WGS) entry which is preliminary data.</text>
</comment>
<dbReference type="InterPro" id="IPR050090">
    <property type="entry name" value="Tyrosine_recombinase_XerCD"/>
</dbReference>
<name>A0A3M3Z900_9PSED</name>
<dbReference type="GO" id="GO:0015074">
    <property type="term" value="P:DNA integration"/>
    <property type="evidence" value="ECO:0007669"/>
    <property type="project" value="UniProtKB-KW"/>
</dbReference>
<dbReference type="InterPro" id="IPR011010">
    <property type="entry name" value="DNA_brk_join_enz"/>
</dbReference>
<dbReference type="Proteomes" id="UP000279372">
    <property type="component" value="Unassembled WGS sequence"/>
</dbReference>
<dbReference type="AlphaFoldDB" id="A0A3M3Z900"/>
<gene>
    <name evidence="6" type="ORF">ALQ33_02455</name>
</gene>
<organism evidence="6 7">
    <name type="scientific">Pseudomonas syringae pv. philadelphi</name>
    <dbReference type="NCBI Taxonomy" id="251706"/>
    <lineage>
        <taxon>Bacteria</taxon>
        <taxon>Pseudomonadati</taxon>
        <taxon>Pseudomonadota</taxon>
        <taxon>Gammaproteobacteria</taxon>
        <taxon>Pseudomonadales</taxon>
        <taxon>Pseudomonadaceae</taxon>
        <taxon>Pseudomonas</taxon>
    </lineage>
</organism>